<dbReference type="Gene3D" id="2.60.120.620">
    <property type="entry name" value="q2cbj1_9rhob like domain"/>
    <property type="match status" value="1"/>
</dbReference>
<gene>
    <name evidence="1" type="ORF">UFOPK1572_00507</name>
</gene>
<organism evidence="1">
    <name type="scientific">freshwater metagenome</name>
    <dbReference type="NCBI Taxonomy" id="449393"/>
    <lineage>
        <taxon>unclassified sequences</taxon>
        <taxon>metagenomes</taxon>
        <taxon>ecological metagenomes</taxon>
    </lineage>
</organism>
<dbReference type="AlphaFoldDB" id="A0A6J6D0T6"/>
<dbReference type="EMBL" id="CAEZTC010000046">
    <property type="protein sequence ID" value="CAB4556269.1"/>
    <property type="molecule type" value="Genomic_DNA"/>
</dbReference>
<proteinExistence type="predicted"/>
<sequence length="274" mass="30755">MAVVTPDEIARYHREGFVILRGVIPAETLEKIEQGVEKNLVNPSKWSNDYTTQANPDAPQGRFFDDYVNWQTISEFAETALGGVLPQIAGELMGTDRPRFFHEHVLVKEPGTTTPTPWHHDDPYYGVEGMDNVSLWVPLDVVPEQISLRCISGTHLSTRRFIPNRFVDDSPYVAEADGFETFPTVEEMEALGDIVSCAATPGDVVAFHFRTLHGAPGTTTHPFRRRVVSYRYVGDDARWITRPWKTSPPFSADGLADGDVLNDPRFPQVQLSRN</sequence>
<reference evidence="1" key="1">
    <citation type="submission" date="2020-05" db="EMBL/GenBank/DDBJ databases">
        <authorList>
            <person name="Chiriac C."/>
            <person name="Salcher M."/>
            <person name="Ghai R."/>
            <person name="Kavagutti S V."/>
        </authorList>
    </citation>
    <scope>NUCLEOTIDE SEQUENCE</scope>
</reference>
<dbReference type="InterPro" id="IPR008775">
    <property type="entry name" value="Phytyl_CoA_dOase-like"/>
</dbReference>
<accession>A0A6J6D0T6</accession>
<dbReference type="SUPFAM" id="SSF51197">
    <property type="entry name" value="Clavaminate synthase-like"/>
    <property type="match status" value="1"/>
</dbReference>
<dbReference type="Pfam" id="PF05721">
    <property type="entry name" value="PhyH"/>
    <property type="match status" value="1"/>
</dbReference>
<protein>
    <submittedName>
        <fullName evidence="1">Unannotated protein</fullName>
    </submittedName>
</protein>
<dbReference type="PANTHER" id="PTHR20883">
    <property type="entry name" value="PHYTANOYL-COA DIOXYGENASE DOMAIN CONTAINING 1"/>
    <property type="match status" value="1"/>
</dbReference>
<evidence type="ECO:0000313" key="1">
    <source>
        <dbReference type="EMBL" id="CAB4556269.1"/>
    </source>
</evidence>
<dbReference type="PANTHER" id="PTHR20883:SF49">
    <property type="entry name" value="PHYTANOYL-COA DIOXYGENASE"/>
    <property type="match status" value="1"/>
</dbReference>
<name>A0A6J6D0T6_9ZZZZ</name>